<dbReference type="PANTHER" id="PTHR43135:SF3">
    <property type="entry name" value="ALPHA-D-RIBOSE 1-METHYLPHOSPHONATE 5-TRIPHOSPHATE DIPHOSPHATASE"/>
    <property type="match status" value="1"/>
</dbReference>
<evidence type="ECO:0000313" key="1">
    <source>
        <dbReference type="EMBL" id="VAW11714.1"/>
    </source>
</evidence>
<accession>A0A3B0TSY7</accession>
<proteinExistence type="predicted"/>
<organism evidence="1">
    <name type="scientific">hydrothermal vent metagenome</name>
    <dbReference type="NCBI Taxonomy" id="652676"/>
    <lineage>
        <taxon>unclassified sequences</taxon>
        <taxon>metagenomes</taxon>
        <taxon>ecological metagenomes</taxon>
    </lineage>
</organism>
<protein>
    <submittedName>
        <fullName evidence="1">Xaa-Pro dipeptidase family enzyme</fullName>
    </submittedName>
</protein>
<gene>
    <name evidence="1" type="ORF">MNBD_BACTEROID03-204</name>
</gene>
<dbReference type="InterPro" id="IPR051781">
    <property type="entry name" value="Metallo-dep_Hydrolase"/>
</dbReference>
<sequence length="79" mass="8837">MKTLITILVFAHASTPEGIRRAIIGGVETIEHGDGGTLEVFKLMKEKGVALCPTLAAGDAIERYRGWKKGNRFRYRTYR</sequence>
<reference evidence="1" key="1">
    <citation type="submission" date="2018-06" db="EMBL/GenBank/DDBJ databases">
        <authorList>
            <person name="Zhirakovskaya E."/>
        </authorList>
    </citation>
    <scope>NUCLEOTIDE SEQUENCE</scope>
</reference>
<dbReference type="AlphaFoldDB" id="A0A3B0TSY7"/>
<dbReference type="SUPFAM" id="SSF51556">
    <property type="entry name" value="Metallo-dependent hydrolases"/>
    <property type="match status" value="1"/>
</dbReference>
<dbReference type="InterPro" id="IPR032466">
    <property type="entry name" value="Metal_Hydrolase"/>
</dbReference>
<dbReference type="EMBL" id="UOEL01000070">
    <property type="protein sequence ID" value="VAW11714.1"/>
    <property type="molecule type" value="Genomic_DNA"/>
</dbReference>
<dbReference type="Gene3D" id="3.20.20.140">
    <property type="entry name" value="Metal-dependent hydrolases"/>
    <property type="match status" value="1"/>
</dbReference>
<name>A0A3B0TSY7_9ZZZZ</name>
<dbReference type="PANTHER" id="PTHR43135">
    <property type="entry name" value="ALPHA-D-RIBOSE 1-METHYLPHOSPHONATE 5-TRIPHOSPHATE DIPHOSPHATASE"/>
    <property type="match status" value="1"/>
</dbReference>